<dbReference type="InParanoid" id="A0A139WJC4"/>
<dbReference type="HAMAP" id="MF_00055">
    <property type="entry name" value="MEMO1"/>
    <property type="match status" value="1"/>
</dbReference>
<sequence length="294" mass="33568">MPTRKAKHAGSWYSDSEVELSNQLGLWLQKAKYVHGPARALIAPHAGYKYCGSCSAWAYRQVMPEMVKKIFILGPSHHFGLSGCALTTATYYKTPLYDLLVDSKVNSELQRTGQFELLDLNVDEKEHSIEMQLPYVAKVMECYKDQFTIVPILVGTLSAEKHLNYGKIFVNYLKDPENLFIISSDFCHWGSQFRYTYYDRSYNSIYESIHNLDLMGMNTIENLNPTEFSDYLKQYGNTICGRHVIGILLHMVQNLIEETDQRPKLKFLKYAQSNQCVSMSDSSVSYAAAALTID</sequence>
<reference evidence="2 3" key="1">
    <citation type="journal article" date="2008" name="Nature">
        <title>The genome of the model beetle and pest Tribolium castaneum.</title>
        <authorList>
            <consortium name="Tribolium Genome Sequencing Consortium"/>
            <person name="Richards S."/>
            <person name="Gibbs R.A."/>
            <person name="Weinstock G.M."/>
            <person name="Brown S.J."/>
            <person name="Denell R."/>
            <person name="Beeman R.W."/>
            <person name="Gibbs R."/>
            <person name="Beeman R.W."/>
            <person name="Brown S.J."/>
            <person name="Bucher G."/>
            <person name="Friedrich M."/>
            <person name="Grimmelikhuijzen C.J."/>
            <person name="Klingler M."/>
            <person name="Lorenzen M."/>
            <person name="Richards S."/>
            <person name="Roth S."/>
            <person name="Schroder R."/>
            <person name="Tautz D."/>
            <person name="Zdobnov E.M."/>
            <person name="Muzny D."/>
            <person name="Gibbs R.A."/>
            <person name="Weinstock G.M."/>
            <person name="Attaway T."/>
            <person name="Bell S."/>
            <person name="Buhay C.J."/>
            <person name="Chandrabose M.N."/>
            <person name="Chavez D."/>
            <person name="Clerk-Blankenburg K.P."/>
            <person name="Cree A."/>
            <person name="Dao M."/>
            <person name="Davis C."/>
            <person name="Chacko J."/>
            <person name="Dinh H."/>
            <person name="Dugan-Rocha S."/>
            <person name="Fowler G."/>
            <person name="Garner T.T."/>
            <person name="Garnes J."/>
            <person name="Gnirke A."/>
            <person name="Hawes A."/>
            <person name="Hernandez J."/>
            <person name="Hines S."/>
            <person name="Holder M."/>
            <person name="Hume J."/>
            <person name="Jhangiani S.N."/>
            <person name="Joshi V."/>
            <person name="Khan Z.M."/>
            <person name="Jackson L."/>
            <person name="Kovar C."/>
            <person name="Kowis A."/>
            <person name="Lee S."/>
            <person name="Lewis L.R."/>
            <person name="Margolis J."/>
            <person name="Morgan M."/>
            <person name="Nazareth L.V."/>
            <person name="Nguyen N."/>
            <person name="Okwuonu G."/>
            <person name="Parker D."/>
            <person name="Richards S."/>
            <person name="Ruiz S.J."/>
            <person name="Santibanez J."/>
            <person name="Savard J."/>
            <person name="Scherer S.E."/>
            <person name="Schneider B."/>
            <person name="Sodergren E."/>
            <person name="Tautz D."/>
            <person name="Vattahil S."/>
            <person name="Villasana D."/>
            <person name="White C.S."/>
            <person name="Wright R."/>
            <person name="Park Y."/>
            <person name="Beeman R.W."/>
            <person name="Lord J."/>
            <person name="Oppert B."/>
            <person name="Lorenzen M."/>
            <person name="Brown S."/>
            <person name="Wang L."/>
            <person name="Savard J."/>
            <person name="Tautz D."/>
            <person name="Richards S."/>
            <person name="Weinstock G."/>
            <person name="Gibbs R.A."/>
            <person name="Liu Y."/>
            <person name="Worley K."/>
            <person name="Weinstock G."/>
            <person name="Elsik C.G."/>
            <person name="Reese J.T."/>
            <person name="Elhaik E."/>
            <person name="Landan G."/>
            <person name="Graur D."/>
            <person name="Arensburger P."/>
            <person name="Atkinson P."/>
            <person name="Beeman R.W."/>
            <person name="Beidler J."/>
            <person name="Brown S.J."/>
            <person name="Demuth J.P."/>
            <person name="Drury D.W."/>
            <person name="Du Y.Z."/>
            <person name="Fujiwara H."/>
            <person name="Lorenzen M."/>
            <person name="Maselli V."/>
            <person name="Osanai M."/>
            <person name="Park Y."/>
            <person name="Robertson H.M."/>
            <person name="Tu Z."/>
            <person name="Wang J.J."/>
            <person name="Wang S."/>
            <person name="Richards S."/>
            <person name="Song H."/>
            <person name="Zhang L."/>
            <person name="Sodergren E."/>
            <person name="Werner D."/>
            <person name="Stanke M."/>
            <person name="Morgenstern B."/>
            <person name="Solovyev V."/>
            <person name="Kosarev P."/>
            <person name="Brown G."/>
            <person name="Chen H.C."/>
            <person name="Ermolaeva O."/>
            <person name="Hlavina W."/>
            <person name="Kapustin Y."/>
            <person name="Kiryutin B."/>
            <person name="Kitts P."/>
            <person name="Maglott D."/>
            <person name="Pruitt K."/>
            <person name="Sapojnikov V."/>
            <person name="Souvorov A."/>
            <person name="Mackey A.J."/>
            <person name="Waterhouse R.M."/>
            <person name="Wyder S."/>
            <person name="Zdobnov E.M."/>
            <person name="Zdobnov E.M."/>
            <person name="Wyder S."/>
            <person name="Kriventseva E.V."/>
            <person name="Kadowaki T."/>
            <person name="Bork P."/>
            <person name="Aranda M."/>
            <person name="Bao R."/>
            <person name="Beermann A."/>
            <person name="Berns N."/>
            <person name="Bolognesi R."/>
            <person name="Bonneton F."/>
            <person name="Bopp D."/>
            <person name="Brown S.J."/>
            <person name="Bucher G."/>
            <person name="Butts T."/>
            <person name="Chaumot A."/>
            <person name="Denell R.E."/>
            <person name="Ferrier D.E."/>
            <person name="Friedrich M."/>
            <person name="Gordon C.M."/>
            <person name="Jindra M."/>
            <person name="Klingler M."/>
            <person name="Lan Q."/>
            <person name="Lattorff H.M."/>
            <person name="Laudet V."/>
            <person name="von Levetsow C."/>
            <person name="Liu Z."/>
            <person name="Lutz R."/>
            <person name="Lynch J.A."/>
            <person name="da Fonseca R.N."/>
            <person name="Posnien N."/>
            <person name="Reuter R."/>
            <person name="Roth S."/>
            <person name="Savard J."/>
            <person name="Schinko J.B."/>
            <person name="Schmitt C."/>
            <person name="Schoppmeier M."/>
            <person name="Schroder R."/>
            <person name="Shippy T.D."/>
            <person name="Simonnet F."/>
            <person name="Marques-Souza H."/>
            <person name="Tautz D."/>
            <person name="Tomoyasu Y."/>
            <person name="Trauner J."/>
            <person name="Van der Zee M."/>
            <person name="Vervoort M."/>
            <person name="Wittkopp N."/>
            <person name="Wimmer E.A."/>
            <person name="Yang X."/>
            <person name="Jones A.K."/>
            <person name="Sattelle D.B."/>
            <person name="Ebert P.R."/>
            <person name="Nelson D."/>
            <person name="Scott J.G."/>
            <person name="Beeman R.W."/>
            <person name="Muthukrishnan S."/>
            <person name="Kramer K.J."/>
            <person name="Arakane Y."/>
            <person name="Beeman R.W."/>
            <person name="Zhu Q."/>
            <person name="Hogenkamp D."/>
            <person name="Dixit R."/>
            <person name="Oppert B."/>
            <person name="Jiang H."/>
            <person name="Zou Z."/>
            <person name="Marshall J."/>
            <person name="Elpidina E."/>
            <person name="Vinokurov K."/>
            <person name="Oppert C."/>
            <person name="Zou Z."/>
            <person name="Evans J."/>
            <person name="Lu Z."/>
            <person name="Zhao P."/>
            <person name="Sumathipala N."/>
            <person name="Altincicek B."/>
            <person name="Vilcinskas A."/>
            <person name="Williams M."/>
            <person name="Hultmark D."/>
            <person name="Hetru C."/>
            <person name="Jiang H."/>
            <person name="Grimmelikhuijzen C.J."/>
            <person name="Hauser F."/>
            <person name="Cazzamali G."/>
            <person name="Williamson M."/>
            <person name="Park Y."/>
            <person name="Li B."/>
            <person name="Tanaka Y."/>
            <person name="Predel R."/>
            <person name="Neupert S."/>
            <person name="Schachtner J."/>
            <person name="Verleyen P."/>
            <person name="Raible F."/>
            <person name="Bork P."/>
            <person name="Friedrich M."/>
            <person name="Walden K.K."/>
            <person name="Robertson H.M."/>
            <person name="Angeli S."/>
            <person name="Foret S."/>
            <person name="Bucher G."/>
            <person name="Schuetz S."/>
            <person name="Maleszka R."/>
            <person name="Wimmer E.A."/>
            <person name="Beeman R.W."/>
            <person name="Lorenzen M."/>
            <person name="Tomoyasu Y."/>
            <person name="Miller S.C."/>
            <person name="Grossmann D."/>
            <person name="Bucher G."/>
        </authorList>
    </citation>
    <scope>NUCLEOTIDE SEQUENCE [LARGE SCALE GENOMIC DNA]</scope>
    <source>
        <strain evidence="2 3">Georgia GA2</strain>
    </source>
</reference>
<dbReference type="Pfam" id="PF01875">
    <property type="entry name" value="Memo"/>
    <property type="match status" value="1"/>
</dbReference>
<dbReference type="Gene3D" id="3.40.830.10">
    <property type="entry name" value="LigB-like"/>
    <property type="match status" value="1"/>
</dbReference>
<dbReference type="PANTHER" id="PTHR11060:SF0">
    <property type="entry name" value="PROTEIN MEMO1"/>
    <property type="match status" value="1"/>
</dbReference>
<dbReference type="AlphaFoldDB" id="A0A139WJC4"/>
<dbReference type="CDD" id="cd07361">
    <property type="entry name" value="MEMO_like"/>
    <property type="match status" value="1"/>
</dbReference>
<dbReference type="NCBIfam" id="TIGR04336">
    <property type="entry name" value="AmmeMemoSam_B"/>
    <property type="match status" value="1"/>
</dbReference>
<reference evidence="2 3" key="2">
    <citation type="journal article" date="2010" name="Nucleic Acids Res.">
        <title>BeetleBase in 2010: revisions to provide comprehensive genomic information for Tribolium castaneum.</title>
        <authorList>
            <person name="Kim H.S."/>
            <person name="Murphy T."/>
            <person name="Xia J."/>
            <person name="Caragea D."/>
            <person name="Park Y."/>
            <person name="Beeman R.W."/>
            <person name="Lorenzen M.D."/>
            <person name="Butcher S."/>
            <person name="Manak J.R."/>
            <person name="Brown S.J."/>
        </authorList>
    </citation>
    <scope>GENOME REANNOTATION</scope>
    <source>
        <strain evidence="2 3">Georgia GA2</strain>
    </source>
</reference>
<dbReference type="OrthoDB" id="417112at2759"/>
<proteinExistence type="inferred from homology"/>
<protein>
    <submittedName>
        <fullName evidence="2">Protein MEMO1-like Protein</fullName>
    </submittedName>
</protein>
<accession>A0A139WJC4</accession>
<gene>
    <name evidence="2" type="primary">AUGUSTUS-3.0.2_31106</name>
    <name evidence="2" type="ORF">TcasGA2_TC031106</name>
</gene>
<name>A0A139WJC4_TRICA</name>
<keyword evidence="3" id="KW-1185">Reference proteome</keyword>
<dbReference type="STRING" id="7070.A0A139WJC4"/>
<dbReference type="EMBL" id="KQ971338">
    <property type="protein sequence ID" value="KYB28004.1"/>
    <property type="molecule type" value="Genomic_DNA"/>
</dbReference>
<organism evidence="2 3">
    <name type="scientific">Tribolium castaneum</name>
    <name type="common">Red flour beetle</name>
    <dbReference type="NCBI Taxonomy" id="7070"/>
    <lineage>
        <taxon>Eukaryota</taxon>
        <taxon>Metazoa</taxon>
        <taxon>Ecdysozoa</taxon>
        <taxon>Arthropoda</taxon>
        <taxon>Hexapoda</taxon>
        <taxon>Insecta</taxon>
        <taxon>Pterygota</taxon>
        <taxon>Neoptera</taxon>
        <taxon>Endopterygota</taxon>
        <taxon>Coleoptera</taxon>
        <taxon>Polyphaga</taxon>
        <taxon>Cucujiformia</taxon>
        <taxon>Tenebrionidae</taxon>
        <taxon>Tenebrionidae incertae sedis</taxon>
        <taxon>Tribolium</taxon>
    </lineage>
</organism>
<dbReference type="Proteomes" id="UP000007266">
    <property type="component" value="Linkage group 4"/>
</dbReference>
<comment type="similarity">
    <text evidence="1">Belongs to the MEMO1 family.</text>
</comment>
<dbReference type="PANTHER" id="PTHR11060">
    <property type="entry name" value="PROTEIN MEMO1"/>
    <property type="match status" value="1"/>
</dbReference>
<dbReference type="InterPro" id="IPR002737">
    <property type="entry name" value="MEMO1_fam"/>
</dbReference>
<evidence type="ECO:0000256" key="1">
    <source>
        <dbReference type="ARBA" id="ARBA00006315"/>
    </source>
</evidence>
<evidence type="ECO:0000313" key="3">
    <source>
        <dbReference type="Proteomes" id="UP000007266"/>
    </source>
</evidence>
<evidence type="ECO:0000313" key="2">
    <source>
        <dbReference type="EMBL" id="KYB28004.1"/>
    </source>
</evidence>
<dbReference type="OMA" id="GNDHETH"/>